<name>Q0SPP2_CLOPS</name>
<organism evidence="1 2">
    <name type="scientific">Clostridium perfringens (strain SM101 / Type A)</name>
    <dbReference type="NCBI Taxonomy" id="289380"/>
    <lineage>
        <taxon>Bacteria</taxon>
        <taxon>Bacillati</taxon>
        <taxon>Bacillota</taxon>
        <taxon>Clostridia</taxon>
        <taxon>Eubacteriales</taxon>
        <taxon>Clostridiaceae</taxon>
        <taxon>Clostridium</taxon>
    </lineage>
</organism>
<reference evidence="1 2" key="1">
    <citation type="journal article" date="2006" name="Genome Res.">
        <title>Skewed genomic variability in strains of the toxigenic bacterial pathogen, Clostridium perfringens.</title>
        <authorList>
            <person name="Myers G.S."/>
            <person name="Rasko D.A."/>
            <person name="Cheung J.K."/>
            <person name="Ravel J."/>
            <person name="Seshadri R."/>
            <person name="Deboy R.T."/>
            <person name="Ren Q."/>
            <person name="Varga J."/>
            <person name="Awad M.M."/>
            <person name="Brinkac L.M."/>
            <person name="Daugherty S.C."/>
            <person name="Haft D.H."/>
            <person name="Dodson R.J."/>
            <person name="Madupu R."/>
            <person name="Nelson W.C."/>
            <person name="Rosovitz M.J."/>
            <person name="Sullivan S.A."/>
            <person name="Khouri H."/>
            <person name="Dimitrov G.I."/>
            <person name="Watkins K.L."/>
            <person name="Mulligan S."/>
            <person name="Benton J."/>
            <person name="Radune D."/>
            <person name="Fisher D.J."/>
            <person name="Atkins H.S."/>
            <person name="Hiscox T."/>
            <person name="Jost B.H."/>
            <person name="Billington S.J."/>
            <person name="Songer J.G."/>
            <person name="McClane B.A."/>
            <person name="Titball R.W."/>
            <person name="Rood J.I."/>
            <person name="Melville S.B."/>
            <person name="Paulsen I.T."/>
        </authorList>
    </citation>
    <scope>NUCLEOTIDE SEQUENCE [LARGE SCALE GENOMIC DNA]</scope>
    <source>
        <strain evidence="2">SM101 / Type A</strain>
    </source>
</reference>
<dbReference type="AlphaFoldDB" id="Q0SPP2"/>
<evidence type="ECO:0000313" key="2">
    <source>
        <dbReference type="Proteomes" id="UP000001824"/>
    </source>
</evidence>
<dbReference type="Proteomes" id="UP000001824">
    <property type="component" value="Chromosome"/>
</dbReference>
<proteinExistence type="predicted"/>
<evidence type="ECO:0000313" key="1">
    <source>
        <dbReference type="EMBL" id="ABG86831.1"/>
    </source>
</evidence>
<dbReference type="EMBL" id="CP000312">
    <property type="protein sequence ID" value="ABG86831.1"/>
    <property type="molecule type" value="Genomic_DNA"/>
</dbReference>
<dbReference type="KEGG" id="cpr:CPR_0759"/>
<sequence>MHMKEDHMKNGQLKPGYNIQIGVEGEYIVGVDVSSERSDQLTLIPFLYKLK</sequence>
<accession>Q0SPP2</accession>
<gene>
    <name evidence="1" type="ordered locus">CPR_0759</name>
</gene>
<dbReference type="BioCyc" id="CPER289380:GI76-779-MONOMER"/>
<protein>
    <submittedName>
        <fullName evidence="1">ISCpe5, transposase</fullName>
    </submittedName>
</protein>